<organism evidence="2 3">
    <name type="scientific">Betalipothrixvirus acidiani</name>
    <dbReference type="NCBI Taxonomy" id="346881"/>
    <lineage>
        <taxon>Viruses</taxon>
        <taxon>Adnaviria</taxon>
        <taxon>Zilligvirae</taxon>
        <taxon>Taleaviricota</taxon>
        <taxon>Tokiviricetes</taxon>
        <taxon>Ligamenvirales</taxon>
        <taxon>Lipothrixviridae</taxon>
        <taxon>Betalipothrixvirus</taxon>
    </lineage>
</organism>
<dbReference type="OrthoDB" id="23010at10239"/>
<protein>
    <submittedName>
        <fullName evidence="2">Uncharacterized protein</fullName>
    </submittedName>
</protein>
<keyword evidence="1" id="KW-0472">Membrane</keyword>
<keyword evidence="1" id="KW-0812">Transmembrane</keyword>
<name>A7WKD1_9VIRU</name>
<accession>A7WKD1</accession>
<reference evidence="3" key="1">
    <citation type="journal article" date="2008" name="J. Virol.">
        <title>Structure of the acidianus filamentous virus 3 and comparative genomics of related archaeal lipothrixviruses.</title>
        <authorList>
            <person name="Vestergaard G."/>
            <person name="Aramayo R."/>
            <person name="Basta T."/>
            <person name="Haring M."/>
            <person name="Peng X."/>
            <person name="Brugger K."/>
            <person name="Chen L."/>
            <person name="Rachel R."/>
            <person name="Boisset N."/>
            <person name="Garrett R.A."/>
            <person name="Prangishvili D."/>
        </authorList>
    </citation>
    <scope>NUCLEOTIDE SEQUENCE [LARGE SCALE GENOMIC DNA]</scope>
</reference>
<keyword evidence="3" id="KW-1185">Reference proteome</keyword>
<evidence type="ECO:0000256" key="1">
    <source>
        <dbReference type="SAM" id="Phobius"/>
    </source>
</evidence>
<dbReference type="RefSeq" id="YP_001604384.1">
    <property type="nucleotide sequence ID" value="NC_010155.1"/>
</dbReference>
<sequence length="95" mass="11315">MSLILEMEFITYEVATFITVLFYLYRINKSRKEETQKEIEKIVQQIILSEEFERRIEKTVKEALNESPQLNMLNQIIVVLCTYIPELKNSKLCNP</sequence>
<evidence type="ECO:0000313" key="3">
    <source>
        <dbReference type="Proteomes" id="UP000001310"/>
    </source>
</evidence>
<feature type="transmembrane region" description="Helical" evidence="1">
    <location>
        <begin position="6"/>
        <end position="25"/>
    </location>
</feature>
<evidence type="ECO:0000313" key="2">
    <source>
        <dbReference type="EMBL" id="CAJ31532.1"/>
    </source>
</evidence>
<dbReference type="GeneID" id="5797782"/>
<dbReference type="EMBL" id="AM087120">
    <property type="protein sequence ID" value="CAJ31532.1"/>
    <property type="molecule type" value="Genomic_DNA"/>
</dbReference>
<dbReference type="Proteomes" id="UP000001310">
    <property type="component" value="Segment"/>
</dbReference>
<keyword evidence="1" id="KW-1133">Transmembrane helix</keyword>
<dbReference type="KEGG" id="vg:5797782"/>
<proteinExistence type="predicted"/>